<dbReference type="AlphaFoldDB" id="A0AA39GQC5"/>
<keyword evidence="2" id="KW-1185">Reference proteome</keyword>
<sequence>MSGLTITPQSLTTTPTQLNITFSVDNPPSAQAAVAAGNPIAPATYLQLSFDFGHECLVFPEEGMFTPRDIVPAPRGQDAGGEEAFMVRMNRTGVPKSGDANPEVKMYAWKGEKMLGSWVVGRLGVVVR</sequence>
<reference evidence="1" key="1">
    <citation type="submission" date="2022-10" db="EMBL/GenBank/DDBJ databases">
        <title>Determination and structural analysis of whole genome sequence of Sarocladium strictum F4-1.</title>
        <authorList>
            <person name="Hu L."/>
            <person name="Jiang Y."/>
        </authorList>
    </citation>
    <scope>NUCLEOTIDE SEQUENCE</scope>
    <source>
        <strain evidence="1">F4-1</strain>
    </source>
</reference>
<comment type="caution">
    <text evidence="1">The sequence shown here is derived from an EMBL/GenBank/DDBJ whole genome shotgun (WGS) entry which is preliminary data.</text>
</comment>
<accession>A0AA39GQC5</accession>
<gene>
    <name evidence="1" type="ORF">NLU13_0341</name>
</gene>
<dbReference type="EMBL" id="JAPDFR010000001">
    <property type="protein sequence ID" value="KAK0390838.1"/>
    <property type="molecule type" value="Genomic_DNA"/>
</dbReference>
<organism evidence="1 2">
    <name type="scientific">Sarocladium strictum</name>
    <name type="common">Black bundle disease fungus</name>
    <name type="synonym">Acremonium strictum</name>
    <dbReference type="NCBI Taxonomy" id="5046"/>
    <lineage>
        <taxon>Eukaryota</taxon>
        <taxon>Fungi</taxon>
        <taxon>Dikarya</taxon>
        <taxon>Ascomycota</taxon>
        <taxon>Pezizomycotina</taxon>
        <taxon>Sordariomycetes</taxon>
        <taxon>Hypocreomycetidae</taxon>
        <taxon>Hypocreales</taxon>
        <taxon>Sarocladiaceae</taxon>
        <taxon>Sarocladium</taxon>
    </lineage>
</organism>
<name>A0AA39GQC5_SARSR</name>
<dbReference type="Proteomes" id="UP001175261">
    <property type="component" value="Unassembled WGS sequence"/>
</dbReference>
<proteinExistence type="predicted"/>
<evidence type="ECO:0000313" key="2">
    <source>
        <dbReference type="Proteomes" id="UP001175261"/>
    </source>
</evidence>
<protein>
    <submittedName>
        <fullName evidence="1">Uncharacterized protein</fullName>
    </submittedName>
</protein>
<evidence type="ECO:0000313" key="1">
    <source>
        <dbReference type="EMBL" id="KAK0390838.1"/>
    </source>
</evidence>